<dbReference type="Proteomes" id="UP001596154">
    <property type="component" value="Unassembled WGS sequence"/>
</dbReference>
<evidence type="ECO:0000259" key="1">
    <source>
        <dbReference type="Pfam" id="PF17765"/>
    </source>
</evidence>
<dbReference type="InterPro" id="IPR041413">
    <property type="entry name" value="MLTR_LBD"/>
</dbReference>
<dbReference type="Pfam" id="PF17765">
    <property type="entry name" value="MLTR_LBD"/>
    <property type="match status" value="1"/>
</dbReference>
<dbReference type="EMBL" id="JBHSNY010000001">
    <property type="protein sequence ID" value="MFC5632570.1"/>
    <property type="molecule type" value="Genomic_DNA"/>
</dbReference>
<protein>
    <recommendedName>
        <fullName evidence="1">MmyB-like transcription regulator ligand binding domain-containing protein</fullName>
    </recommendedName>
</protein>
<name>A0ABW0UI62_9ACTN</name>
<proteinExistence type="predicted"/>
<dbReference type="RefSeq" id="WP_381016234.1">
    <property type="nucleotide sequence ID" value="NZ_JBHSNY010000001.1"/>
</dbReference>
<evidence type="ECO:0000313" key="3">
    <source>
        <dbReference type="Proteomes" id="UP001596154"/>
    </source>
</evidence>
<accession>A0ABW0UI62</accession>
<evidence type="ECO:0000313" key="2">
    <source>
        <dbReference type="EMBL" id="MFC5632570.1"/>
    </source>
</evidence>
<gene>
    <name evidence="2" type="ORF">ACFPZJ_01940</name>
</gene>
<keyword evidence="3" id="KW-1185">Reference proteome</keyword>
<reference evidence="3" key="1">
    <citation type="journal article" date="2019" name="Int. J. Syst. Evol. Microbiol.">
        <title>The Global Catalogue of Microorganisms (GCM) 10K type strain sequencing project: providing services to taxonomists for standard genome sequencing and annotation.</title>
        <authorList>
            <consortium name="The Broad Institute Genomics Platform"/>
            <consortium name="The Broad Institute Genome Sequencing Center for Infectious Disease"/>
            <person name="Wu L."/>
            <person name="Ma J."/>
        </authorList>
    </citation>
    <scope>NUCLEOTIDE SEQUENCE [LARGE SCALE GENOMIC DNA]</scope>
    <source>
        <strain evidence="3">CGMCC 4.7248</strain>
    </source>
</reference>
<sequence length="87" mass="9736">MPNTLWSLFTVPEDDCPLVFRDEERPVMVATLRAAYGRYALEPAWEGLIRRLSAASPYFARLWDTGDVARPGGVCRCSGTRRRASCG</sequence>
<dbReference type="Gene3D" id="3.30.450.180">
    <property type="match status" value="1"/>
</dbReference>
<comment type="caution">
    <text evidence="2">The sequence shown here is derived from an EMBL/GenBank/DDBJ whole genome shotgun (WGS) entry which is preliminary data.</text>
</comment>
<feature type="domain" description="MmyB-like transcription regulator ligand binding" evidence="1">
    <location>
        <begin position="2"/>
        <end position="72"/>
    </location>
</feature>
<organism evidence="2 3">
    <name type="scientific">Streptomyces bullii</name>
    <dbReference type="NCBI Taxonomy" id="349910"/>
    <lineage>
        <taxon>Bacteria</taxon>
        <taxon>Bacillati</taxon>
        <taxon>Actinomycetota</taxon>
        <taxon>Actinomycetes</taxon>
        <taxon>Kitasatosporales</taxon>
        <taxon>Streptomycetaceae</taxon>
        <taxon>Streptomyces</taxon>
    </lineage>
</organism>